<feature type="compositionally biased region" description="Basic and acidic residues" evidence="1">
    <location>
        <begin position="118"/>
        <end position="133"/>
    </location>
</feature>
<feature type="compositionally biased region" description="Basic and acidic residues" evidence="1">
    <location>
        <begin position="162"/>
        <end position="173"/>
    </location>
</feature>
<feature type="region of interest" description="Disordered" evidence="1">
    <location>
        <begin position="28"/>
        <end position="97"/>
    </location>
</feature>
<comment type="caution">
    <text evidence="2">The sequence shown here is derived from an EMBL/GenBank/DDBJ whole genome shotgun (WGS) entry which is preliminary data.</text>
</comment>
<feature type="compositionally biased region" description="Basic and acidic residues" evidence="1">
    <location>
        <begin position="143"/>
        <end position="153"/>
    </location>
</feature>
<evidence type="ECO:0000313" key="3">
    <source>
        <dbReference type="Proteomes" id="UP000239415"/>
    </source>
</evidence>
<evidence type="ECO:0000313" key="2">
    <source>
        <dbReference type="EMBL" id="PRX16028.1"/>
    </source>
</evidence>
<proteinExistence type="predicted"/>
<dbReference type="EMBL" id="PVMZ01000021">
    <property type="protein sequence ID" value="PRX16028.1"/>
    <property type="molecule type" value="Genomic_DNA"/>
</dbReference>
<gene>
    <name evidence="2" type="ORF">CLV67_12175</name>
</gene>
<feature type="compositionally biased region" description="Low complexity" evidence="1">
    <location>
        <begin position="41"/>
        <end position="60"/>
    </location>
</feature>
<reference evidence="2 3" key="1">
    <citation type="submission" date="2018-03" db="EMBL/GenBank/DDBJ databases">
        <title>Genomic Encyclopedia of Archaeal and Bacterial Type Strains, Phase II (KMG-II): from individual species to whole genera.</title>
        <authorList>
            <person name="Goeker M."/>
        </authorList>
    </citation>
    <scope>NUCLEOTIDE SEQUENCE [LARGE SCALE GENOMIC DNA]</scope>
    <source>
        <strain evidence="2 3">DSM 43146</strain>
    </source>
</reference>
<keyword evidence="3" id="KW-1185">Reference proteome</keyword>
<sequence>MHHRDAWLPCTTATHHRPCTTATHHRPCTTATHRPMHHRNTPSLSTTSALPPPALTTSTSDLVSFGRPRRRKPTRSGAGSAEARKRGSAEARKRGAKAADYVEIGRLVRRNLQDRRVERAAPNEAADHVDFGRLGRRKSTSSARKEDGTERGHRSCRLRAPRAAEVHKIGAEGRRHRTRPQIMSTSGASGGGSPQDRRGRKTAPNEAANHVDFGRLGRRKLTRSTRGEVRPGEVQPGEVRPGGAG</sequence>
<feature type="region of interest" description="Disordered" evidence="1">
    <location>
        <begin position="118"/>
        <end position="245"/>
    </location>
</feature>
<name>A0A2T0JZX5_9ACTN</name>
<protein>
    <submittedName>
        <fullName evidence="2">Uncharacterized protein</fullName>
    </submittedName>
</protein>
<feature type="compositionally biased region" description="Basic and acidic residues" evidence="1">
    <location>
        <begin position="82"/>
        <end position="93"/>
    </location>
</feature>
<dbReference type="Proteomes" id="UP000239415">
    <property type="component" value="Unassembled WGS sequence"/>
</dbReference>
<organism evidence="2 3">
    <name type="scientific">Actinoplanes italicus</name>
    <dbReference type="NCBI Taxonomy" id="113567"/>
    <lineage>
        <taxon>Bacteria</taxon>
        <taxon>Bacillati</taxon>
        <taxon>Actinomycetota</taxon>
        <taxon>Actinomycetes</taxon>
        <taxon>Micromonosporales</taxon>
        <taxon>Micromonosporaceae</taxon>
        <taxon>Actinoplanes</taxon>
    </lineage>
</organism>
<dbReference type="AlphaFoldDB" id="A0A2T0JZX5"/>
<accession>A0A2T0JZX5</accession>
<evidence type="ECO:0000256" key="1">
    <source>
        <dbReference type="SAM" id="MobiDB-lite"/>
    </source>
</evidence>